<organism evidence="5 6">
    <name type="scientific">Eremothecium sinecaudum</name>
    <dbReference type="NCBI Taxonomy" id="45286"/>
    <lineage>
        <taxon>Eukaryota</taxon>
        <taxon>Fungi</taxon>
        <taxon>Dikarya</taxon>
        <taxon>Ascomycota</taxon>
        <taxon>Saccharomycotina</taxon>
        <taxon>Saccharomycetes</taxon>
        <taxon>Saccharomycetales</taxon>
        <taxon>Saccharomycetaceae</taxon>
        <taxon>Eremothecium</taxon>
    </lineage>
</organism>
<dbReference type="GO" id="GO:0005737">
    <property type="term" value="C:cytoplasm"/>
    <property type="evidence" value="ECO:0007669"/>
    <property type="project" value="TreeGrafter"/>
</dbReference>
<dbReference type="InterPro" id="IPR005522">
    <property type="entry name" value="IPK"/>
</dbReference>
<dbReference type="Gene3D" id="3.30.470.160">
    <property type="entry name" value="Inositol polyphosphate kinase"/>
    <property type="match status" value="1"/>
</dbReference>
<dbReference type="RefSeq" id="XP_017986012.1">
    <property type="nucleotide sequence ID" value="XM_018130523.1"/>
</dbReference>
<dbReference type="PANTHER" id="PTHR12400:SF103">
    <property type="entry name" value="INOSITOL POLYPHOSPHATE MULTIKINASE"/>
    <property type="match status" value="1"/>
</dbReference>
<dbReference type="GO" id="GO:0005634">
    <property type="term" value="C:nucleus"/>
    <property type="evidence" value="ECO:0007669"/>
    <property type="project" value="TreeGrafter"/>
</dbReference>
<keyword evidence="6" id="KW-1185">Reference proteome</keyword>
<evidence type="ECO:0000313" key="5">
    <source>
        <dbReference type="EMBL" id="AMD19016.1"/>
    </source>
</evidence>
<evidence type="ECO:0000256" key="2">
    <source>
        <dbReference type="ARBA" id="ARBA00022679"/>
    </source>
</evidence>
<evidence type="ECO:0000313" key="6">
    <source>
        <dbReference type="Proteomes" id="UP000243052"/>
    </source>
</evidence>
<dbReference type="GO" id="GO:0008440">
    <property type="term" value="F:inositol-1,4,5-trisphosphate 3-kinase activity"/>
    <property type="evidence" value="ECO:0007669"/>
    <property type="project" value="TreeGrafter"/>
</dbReference>
<protein>
    <recommendedName>
        <fullName evidence="4">Kinase</fullName>
        <ecNumber evidence="4">2.7.-.-</ecNumber>
    </recommendedName>
</protein>
<dbReference type="InterPro" id="IPR038286">
    <property type="entry name" value="IPK_sf"/>
</dbReference>
<dbReference type="AlphaFoldDB" id="A0A109UWT8"/>
<name>A0A109UWT8_9SACH</name>
<comment type="similarity">
    <text evidence="1 4">Belongs to the inositol phosphokinase (IPK) family.</text>
</comment>
<evidence type="ECO:0000256" key="4">
    <source>
        <dbReference type="RuleBase" id="RU363090"/>
    </source>
</evidence>
<dbReference type="GO" id="GO:0032958">
    <property type="term" value="P:inositol phosphate biosynthetic process"/>
    <property type="evidence" value="ECO:0007669"/>
    <property type="project" value="InterPro"/>
</dbReference>
<dbReference type="STRING" id="45286.A0A109UWT8"/>
<dbReference type="SUPFAM" id="SSF56104">
    <property type="entry name" value="SAICAR synthase-like"/>
    <property type="match status" value="1"/>
</dbReference>
<sequence length="330" mass="37392">MEYQKLKYQAAGHAGPLVDTEGKLLFKPTVPQEADFYTSIQATKELPTNDLSLAIWMPRFIGTLIQGVQNVPASESITFLQDGEVPEHLLNNAHLPKVDKKYIVLENLLYGFNKPNVLDIKLGKILHDQNASEEKKTRLKSVSKNTTSGSLGIRICGMTIERNSLTNIEQDFYEVKEDGYILIKGRYGSTRTLENILDAFKLYFGNDKLSASRRFQLARIFKERLQLFFNTILDEEVRMYSTSLLFIYEGDPSRWDKVNDKDCILRSDFIDTDSEDGEDDADAFVAPLSSMSLIDFAHSTLAKGMGYDENVIEGVESLISIFEKLCDFYG</sequence>
<dbReference type="GO" id="GO:0046854">
    <property type="term" value="P:phosphatidylinositol phosphate biosynthetic process"/>
    <property type="evidence" value="ECO:0007669"/>
    <property type="project" value="TreeGrafter"/>
</dbReference>
<proteinExistence type="inferred from homology"/>
<dbReference type="EC" id="2.7.-.-" evidence="4"/>
<dbReference type="PANTHER" id="PTHR12400">
    <property type="entry name" value="INOSITOL POLYPHOSPHATE KINASE"/>
    <property type="match status" value="1"/>
</dbReference>
<dbReference type="EMBL" id="CP014242">
    <property type="protein sequence ID" value="AMD19016.1"/>
    <property type="molecule type" value="Genomic_DNA"/>
</dbReference>
<keyword evidence="3 4" id="KW-0418">Kinase</keyword>
<dbReference type="Proteomes" id="UP000243052">
    <property type="component" value="Chromosome ii"/>
</dbReference>
<dbReference type="OrthoDB" id="338650at2759"/>
<reference evidence="5 6" key="1">
    <citation type="submission" date="2016-01" db="EMBL/GenBank/DDBJ databases">
        <title>Genome sequence of the yeast Holleya sinecauda.</title>
        <authorList>
            <person name="Dietrich F.S."/>
        </authorList>
    </citation>
    <scope>NUCLEOTIDE SEQUENCE [LARGE SCALE GENOMIC DNA]</scope>
    <source>
        <strain evidence="5 6">ATCC 58844</strain>
    </source>
</reference>
<dbReference type="GO" id="GO:0000824">
    <property type="term" value="F:inositol-1,4,5,6-tetrakisphosphate 3-kinase activity"/>
    <property type="evidence" value="ECO:0007669"/>
    <property type="project" value="TreeGrafter"/>
</dbReference>
<evidence type="ECO:0000256" key="1">
    <source>
        <dbReference type="ARBA" id="ARBA00007374"/>
    </source>
</evidence>
<gene>
    <name evidence="5" type="ORF">AW171_hschr2547</name>
</gene>
<dbReference type="Pfam" id="PF03770">
    <property type="entry name" value="IPK"/>
    <property type="match status" value="1"/>
</dbReference>
<keyword evidence="2 4" id="KW-0808">Transferase</keyword>
<dbReference type="GeneID" id="28722219"/>
<evidence type="ECO:0000256" key="3">
    <source>
        <dbReference type="ARBA" id="ARBA00022777"/>
    </source>
</evidence>
<accession>A0A109UWT8</accession>